<organism evidence="1 2">
    <name type="scientific">Paramecium primaurelia</name>
    <dbReference type="NCBI Taxonomy" id="5886"/>
    <lineage>
        <taxon>Eukaryota</taxon>
        <taxon>Sar</taxon>
        <taxon>Alveolata</taxon>
        <taxon>Ciliophora</taxon>
        <taxon>Intramacronucleata</taxon>
        <taxon>Oligohymenophorea</taxon>
        <taxon>Peniculida</taxon>
        <taxon>Parameciidae</taxon>
        <taxon>Paramecium</taxon>
    </lineage>
</organism>
<dbReference type="EMBL" id="CAJJDM010000102">
    <property type="protein sequence ID" value="CAD8095834.1"/>
    <property type="molecule type" value="Genomic_DNA"/>
</dbReference>
<evidence type="ECO:0000313" key="1">
    <source>
        <dbReference type="EMBL" id="CAD8095834.1"/>
    </source>
</evidence>
<reference evidence="1" key="1">
    <citation type="submission" date="2021-01" db="EMBL/GenBank/DDBJ databases">
        <authorList>
            <consortium name="Genoscope - CEA"/>
            <person name="William W."/>
        </authorList>
    </citation>
    <scope>NUCLEOTIDE SEQUENCE</scope>
</reference>
<sequence length="158" mass="18846">MMIQGFVLKMKLNIIFLKCSRKPILKRQQACTIKNAFLILIYNLQIDDDNEICNQKTLKLIQIIMYSSNTVVYQLFESLSYLFIYVQLIFNHQINNSINKLSALQIILKGFRILIVQIKLVLEYYHQYSIGDKYSNVVLVFHFVLRKYLLMSWDYFVL</sequence>
<accession>A0A8S1P2F1</accession>
<evidence type="ECO:0000313" key="2">
    <source>
        <dbReference type="Proteomes" id="UP000688137"/>
    </source>
</evidence>
<gene>
    <name evidence="1" type="ORF">PPRIM_AZ9-3.1.T0990175</name>
</gene>
<name>A0A8S1P2F1_PARPR</name>
<comment type="caution">
    <text evidence="1">The sequence shown here is derived from an EMBL/GenBank/DDBJ whole genome shotgun (WGS) entry which is preliminary data.</text>
</comment>
<dbReference type="AlphaFoldDB" id="A0A8S1P2F1"/>
<protein>
    <submittedName>
        <fullName evidence="1">Uncharacterized protein</fullName>
    </submittedName>
</protein>
<dbReference type="Proteomes" id="UP000688137">
    <property type="component" value="Unassembled WGS sequence"/>
</dbReference>
<proteinExistence type="predicted"/>
<keyword evidence="2" id="KW-1185">Reference proteome</keyword>